<dbReference type="Pfam" id="PF09407">
    <property type="entry name" value="AbiEi_1"/>
    <property type="match status" value="1"/>
</dbReference>
<reference evidence="3 4" key="1">
    <citation type="submission" date="2017-02" db="EMBL/GenBank/DDBJ databases">
        <title>Complete genome sequences of Mycobacterium kansasii strains isolated from rhesus macaques.</title>
        <authorList>
            <person name="Panda A."/>
            <person name="Nagaraj S."/>
            <person name="Zhao X."/>
            <person name="Tettelin H."/>
            <person name="Detolla L.J."/>
        </authorList>
    </citation>
    <scope>NUCLEOTIDE SEQUENCE [LARGE SCALE GENOMIC DNA]</scope>
    <source>
        <strain evidence="3 4">11-3813</strain>
    </source>
</reference>
<evidence type="ECO:0000256" key="1">
    <source>
        <dbReference type="SAM" id="MobiDB-lite"/>
    </source>
</evidence>
<dbReference type="Proteomes" id="UP000189229">
    <property type="component" value="Unassembled WGS sequence"/>
</dbReference>
<accession>A0A1V3WZQ5</accession>
<name>A0A1V3WZQ5_MYCKA</name>
<evidence type="ECO:0000313" key="4">
    <source>
        <dbReference type="Proteomes" id="UP000189229"/>
    </source>
</evidence>
<comment type="caution">
    <text evidence="3">The sequence shown here is derived from an EMBL/GenBank/DDBJ whole genome shotgun (WGS) entry which is preliminary data.</text>
</comment>
<organism evidence="3 4">
    <name type="scientific">Mycobacterium kansasii</name>
    <dbReference type="NCBI Taxonomy" id="1768"/>
    <lineage>
        <taxon>Bacteria</taxon>
        <taxon>Bacillati</taxon>
        <taxon>Actinomycetota</taxon>
        <taxon>Actinomycetes</taxon>
        <taxon>Mycobacteriales</taxon>
        <taxon>Mycobacteriaceae</taxon>
        <taxon>Mycobacterium</taxon>
    </lineage>
</organism>
<dbReference type="InterPro" id="IPR018547">
    <property type="entry name" value="AbiEi_C"/>
</dbReference>
<feature type="domain" description="AbiEi antitoxin C-terminal" evidence="2">
    <location>
        <begin position="91"/>
        <end position="206"/>
    </location>
</feature>
<gene>
    <name evidence="3" type="ORF">BZL30_5365</name>
</gene>
<protein>
    <recommendedName>
        <fullName evidence="2">AbiEi antitoxin C-terminal domain-containing protein</fullName>
    </recommendedName>
</protein>
<evidence type="ECO:0000259" key="2">
    <source>
        <dbReference type="Pfam" id="PF09407"/>
    </source>
</evidence>
<proteinExistence type="predicted"/>
<dbReference type="AlphaFoldDB" id="A0A1V3WZQ5"/>
<feature type="region of interest" description="Disordered" evidence="1">
    <location>
        <begin position="198"/>
        <end position="222"/>
    </location>
</feature>
<sequence length="222" mass="24396">MAQDRSTPLPTGLAQAPMKTVRPLDAARNYAHPRPQLARLTERGLLHRLADGYYAVVPQDMVGRSWMPGLEVAAAGIASAIYGPDSIVVMGVSAARLHGAIPRAVATATVAVPQQHRPIALSDRPAVVRFVKRNTQKLDAERYDTELGSTLVTTPEQTILDLAHRPKLGDTEIDIPTAVAALYERSDKDRLQALATEQRRIASLQRPEPGPDSEHRRKDRRR</sequence>
<evidence type="ECO:0000313" key="3">
    <source>
        <dbReference type="EMBL" id="OOK72026.1"/>
    </source>
</evidence>
<dbReference type="EMBL" id="MVBM01000005">
    <property type="protein sequence ID" value="OOK72026.1"/>
    <property type="molecule type" value="Genomic_DNA"/>
</dbReference>